<evidence type="ECO:0000313" key="3">
    <source>
        <dbReference type="EMBL" id="QDZ23707.1"/>
    </source>
</evidence>
<dbReference type="FunFam" id="3.40.50.1110:FF:000002">
    <property type="entry name" value="isoamyl acetate-hydrolyzing esterase 1 homolog"/>
    <property type="match status" value="1"/>
</dbReference>
<dbReference type="CDD" id="cd01838">
    <property type="entry name" value="Isoamyl_acetate_hydrolase_like"/>
    <property type="match status" value="1"/>
</dbReference>
<sequence>MAARWTPDEHFDEDFDDESIMYRRPRFVLFGDSITQQGFSTVHCGWVAQLSDKYQRKVDVVNRGYSGYNTKWAKELMPQVSNELRTKHEIERGSARDVVAIFFGANDAALAGSTGHEQHVPLHEYKENLGVIVDYFRSHKPNPPHVVLVTPPPMDANAWAAFCIEKESNRTLEGVRRYAETCAQVAREKGVPLVNAWEGMHERLGKDELASLFWDGLHLSSKGNKLLYEAFLKVVENDLPGYRADDLAWDRPQWRNIDYRDYKRSFRKVFQSTL</sequence>
<proteinExistence type="inferred from homology"/>
<dbReference type="STRING" id="1764295.A0A5B8MTP0"/>
<keyword evidence="2" id="KW-0378">Hydrolase</keyword>
<dbReference type="InterPro" id="IPR036514">
    <property type="entry name" value="SGNH_hydro_sf"/>
</dbReference>
<accession>A0A5B8MTP0</accession>
<organism evidence="3 4">
    <name type="scientific">Chloropicon primus</name>
    <dbReference type="NCBI Taxonomy" id="1764295"/>
    <lineage>
        <taxon>Eukaryota</taxon>
        <taxon>Viridiplantae</taxon>
        <taxon>Chlorophyta</taxon>
        <taxon>Chloropicophyceae</taxon>
        <taxon>Chloropicales</taxon>
        <taxon>Chloropicaceae</taxon>
        <taxon>Chloropicon</taxon>
    </lineage>
</organism>
<protein>
    <submittedName>
        <fullName evidence="3">Putative esterase</fullName>
    </submittedName>
</protein>
<dbReference type="InterPro" id="IPR001087">
    <property type="entry name" value="GDSL"/>
</dbReference>
<dbReference type="PANTHER" id="PTHR14209">
    <property type="entry name" value="ISOAMYL ACETATE-HYDROLYZING ESTERASE 1"/>
    <property type="match status" value="1"/>
</dbReference>
<keyword evidence="4" id="KW-1185">Reference proteome</keyword>
<dbReference type="Pfam" id="PF00657">
    <property type="entry name" value="Lipase_GDSL"/>
    <property type="match status" value="1"/>
</dbReference>
<dbReference type="SUPFAM" id="SSF52266">
    <property type="entry name" value="SGNH hydrolase"/>
    <property type="match status" value="1"/>
</dbReference>
<gene>
    <name evidence="3" type="ORF">A3770_11p62250</name>
</gene>
<dbReference type="PANTHER" id="PTHR14209:SF19">
    <property type="entry name" value="ISOAMYL ACETATE-HYDROLYZING ESTERASE 1 HOMOLOG"/>
    <property type="match status" value="1"/>
</dbReference>
<comment type="similarity">
    <text evidence="1">Belongs to the 'GDSL' lipolytic enzyme family.</text>
</comment>
<evidence type="ECO:0000256" key="1">
    <source>
        <dbReference type="ARBA" id="ARBA00008668"/>
    </source>
</evidence>
<dbReference type="InterPro" id="IPR045136">
    <property type="entry name" value="Iah1-like"/>
</dbReference>
<reference evidence="3 4" key="1">
    <citation type="submission" date="2018-07" db="EMBL/GenBank/DDBJ databases">
        <title>The complete nuclear genome of the prasinophyte Chloropicon primus (CCMP1205).</title>
        <authorList>
            <person name="Pombert J.-F."/>
            <person name="Otis C."/>
            <person name="Turmel M."/>
            <person name="Lemieux C."/>
        </authorList>
    </citation>
    <scope>NUCLEOTIDE SEQUENCE [LARGE SCALE GENOMIC DNA]</scope>
    <source>
        <strain evidence="3 4">CCMP1205</strain>
    </source>
</reference>
<dbReference type="OrthoDB" id="671439at2759"/>
<name>A0A5B8MTP0_9CHLO</name>
<evidence type="ECO:0000313" key="4">
    <source>
        <dbReference type="Proteomes" id="UP000316726"/>
    </source>
</evidence>
<dbReference type="GO" id="GO:0016788">
    <property type="term" value="F:hydrolase activity, acting on ester bonds"/>
    <property type="evidence" value="ECO:0007669"/>
    <property type="project" value="InterPro"/>
</dbReference>
<dbReference type="Gene3D" id="3.40.50.1110">
    <property type="entry name" value="SGNH hydrolase"/>
    <property type="match status" value="1"/>
</dbReference>
<dbReference type="EMBL" id="CP031044">
    <property type="protein sequence ID" value="QDZ23707.1"/>
    <property type="molecule type" value="Genomic_DNA"/>
</dbReference>
<dbReference type="Proteomes" id="UP000316726">
    <property type="component" value="Chromosome 11"/>
</dbReference>
<evidence type="ECO:0000256" key="2">
    <source>
        <dbReference type="ARBA" id="ARBA00022801"/>
    </source>
</evidence>
<dbReference type="AlphaFoldDB" id="A0A5B8MTP0"/>